<reference evidence="2" key="1">
    <citation type="submission" date="2022-08" db="EMBL/GenBank/DDBJ databases">
        <title>Novel sulphate-reducing endosymbionts in the free-living metamonad Anaeramoeba.</title>
        <authorList>
            <person name="Jerlstrom-Hultqvist J."/>
            <person name="Cepicka I."/>
            <person name="Gallot-Lavallee L."/>
            <person name="Salas-Leiva D."/>
            <person name="Curtis B.A."/>
            <person name="Zahonova K."/>
            <person name="Pipaliya S."/>
            <person name="Dacks J."/>
            <person name="Roger A.J."/>
        </authorList>
    </citation>
    <scope>NUCLEOTIDE SEQUENCE</scope>
    <source>
        <strain evidence="2">Busselton2</strain>
    </source>
</reference>
<dbReference type="AlphaFoldDB" id="A0AAV7Y4Z1"/>
<feature type="region of interest" description="Disordered" evidence="1">
    <location>
        <begin position="58"/>
        <end position="124"/>
    </location>
</feature>
<feature type="compositionally biased region" description="Basic and acidic residues" evidence="1">
    <location>
        <begin position="68"/>
        <end position="82"/>
    </location>
</feature>
<feature type="region of interest" description="Disordered" evidence="1">
    <location>
        <begin position="1"/>
        <end position="20"/>
    </location>
</feature>
<feature type="compositionally biased region" description="Basic and acidic residues" evidence="1">
    <location>
        <begin position="102"/>
        <end position="115"/>
    </location>
</feature>
<dbReference type="EMBL" id="JANTQA010000072">
    <property type="protein sequence ID" value="KAJ3424589.1"/>
    <property type="molecule type" value="Genomic_DNA"/>
</dbReference>
<evidence type="ECO:0000256" key="1">
    <source>
        <dbReference type="SAM" id="MobiDB-lite"/>
    </source>
</evidence>
<dbReference type="Proteomes" id="UP001146793">
    <property type="component" value="Unassembled WGS sequence"/>
</dbReference>
<comment type="caution">
    <text evidence="2">The sequence shown here is derived from an EMBL/GenBank/DDBJ whole genome shotgun (WGS) entry which is preliminary data.</text>
</comment>
<accession>A0AAV7Y4Z1</accession>
<sequence>MGIFSSCLKSKNSQKEHTKFQNVDVECKDLIETNDYSDLENEEQIGGTVGNEVKAKYGEEIFDSSPESDLRSYSENSEKENHQQQNSKNPFTENEPSSDSVLPKESDEKQEKDGYSYESENDDI</sequence>
<feature type="compositionally biased region" description="Polar residues" evidence="1">
    <location>
        <begin position="83"/>
        <end position="100"/>
    </location>
</feature>
<gene>
    <name evidence="2" type="ORF">M0812_29312</name>
</gene>
<evidence type="ECO:0000313" key="3">
    <source>
        <dbReference type="Proteomes" id="UP001146793"/>
    </source>
</evidence>
<protein>
    <submittedName>
        <fullName evidence="2">Uncharacterized protein</fullName>
    </submittedName>
</protein>
<organism evidence="2 3">
    <name type="scientific">Anaeramoeba flamelloides</name>
    <dbReference type="NCBI Taxonomy" id="1746091"/>
    <lineage>
        <taxon>Eukaryota</taxon>
        <taxon>Metamonada</taxon>
        <taxon>Anaeramoebidae</taxon>
        <taxon>Anaeramoeba</taxon>
    </lineage>
</organism>
<proteinExistence type="predicted"/>
<name>A0AAV7Y4Z1_9EUKA</name>
<evidence type="ECO:0000313" key="2">
    <source>
        <dbReference type="EMBL" id="KAJ3424589.1"/>
    </source>
</evidence>